<feature type="domain" description="DUF1206" evidence="2">
    <location>
        <begin position="19"/>
        <end position="85"/>
    </location>
</feature>
<feature type="domain" description="DUF1206" evidence="2">
    <location>
        <begin position="197"/>
        <end position="263"/>
    </location>
</feature>
<dbReference type="EMBL" id="JACHJS010000001">
    <property type="protein sequence ID" value="MBB4969429.1"/>
    <property type="molecule type" value="Genomic_DNA"/>
</dbReference>
<keyword evidence="1" id="KW-0812">Transmembrane</keyword>
<proteinExistence type="predicted"/>
<feature type="transmembrane region" description="Helical" evidence="1">
    <location>
        <begin position="64"/>
        <end position="90"/>
    </location>
</feature>
<evidence type="ECO:0000259" key="2">
    <source>
        <dbReference type="Pfam" id="PF06724"/>
    </source>
</evidence>
<feature type="domain" description="DUF1206" evidence="2">
    <location>
        <begin position="102"/>
        <end position="171"/>
    </location>
</feature>
<dbReference type="AlphaFoldDB" id="A0A7W7TAA3"/>
<evidence type="ECO:0000313" key="3">
    <source>
        <dbReference type="EMBL" id="MBB4969429.1"/>
    </source>
</evidence>
<protein>
    <recommendedName>
        <fullName evidence="2">DUF1206 domain-containing protein</fullName>
    </recommendedName>
</protein>
<feature type="transmembrane region" description="Helical" evidence="1">
    <location>
        <begin position="240"/>
        <end position="263"/>
    </location>
</feature>
<name>A0A7W7TAA3_9PSEU</name>
<evidence type="ECO:0000313" key="4">
    <source>
        <dbReference type="Proteomes" id="UP000542674"/>
    </source>
</evidence>
<dbReference type="Pfam" id="PF06724">
    <property type="entry name" value="DUF1206"/>
    <property type="match status" value="3"/>
</dbReference>
<reference evidence="3 4" key="1">
    <citation type="submission" date="2020-08" db="EMBL/GenBank/DDBJ databases">
        <title>Sequencing the genomes of 1000 actinobacteria strains.</title>
        <authorList>
            <person name="Klenk H.-P."/>
        </authorList>
    </citation>
    <scope>NUCLEOTIDE SEQUENCE [LARGE SCALE GENOMIC DNA]</scope>
    <source>
        <strain evidence="3 4">DSM 45084</strain>
    </source>
</reference>
<dbReference type="Proteomes" id="UP000542674">
    <property type="component" value="Unassembled WGS sequence"/>
</dbReference>
<dbReference type="InterPro" id="IPR009597">
    <property type="entry name" value="DUF1206"/>
</dbReference>
<accession>A0A7W7TAA3</accession>
<comment type="caution">
    <text evidence="3">The sequence shown here is derived from an EMBL/GenBank/DDBJ whole genome shotgun (WGS) entry which is preliminary data.</text>
</comment>
<sequence length="268" mass="27802">MATAGEVRRHPTIQVLGRAGMVCYGVVHVLLAVLTAQVVFGDAGEQTDQKGAVALVAQTPFGPVLLWVLAIGLFAFAVWQAGLAVSGYTWVPDEKKRWLRRIGAGTRAVTGVAIGIAAITYAVGSSSSSSDEQQQTLTGRLLELPAGPFLVGAVGLAVIGIGFAVARKGVKKKFEDDLDMGELPIGARRWVERSGQVGWVGKGIAYGVIGVLVGLAAVTHDPSQSGGMDKALHTLAAQPYGVFVLAVVALGFLGFAVFSFAAAKAHHS</sequence>
<dbReference type="RefSeq" id="WP_345017818.1">
    <property type="nucleotide sequence ID" value="NZ_BAABAI010000021.1"/>
</dbReference>
<gene>
    <name evidence="3" type="ORF">F4559_006788</name>
</gene>
<feature type="transmembrane region" description="Helical" evidence="1">
    <location>
        <begin position="102"/>
        <end position="124"/>
    </location>
</feature>
<feature type="transmembrane region" description="Helical" evidence="1">
    <location>
        <begin position="21"/>
        <end position="40"/>
    </location>
</feature>
<feature type="transmembrane region" description="Helical" evidence="1">
    <location>
        <begin position="199"/>
        <end position="220"/>
    </location>
</feature>
<keyword evidence="1" id="KW-1133">Transmembrane helix</keyword>
<keyword evidence="1" id="KW-0472">Membrane</keyword>
<evidence type="ECO:0000256" key="1">
    <source>
        <dbReference type="SAM" id="Phobius"/>
    </source>
</evidence>
<organism evidence="3 4">
    <name type="scientific">Saccharothrix violaceirubra</name>
    <dbReference type="NCBI Taxonomy" id="413306"/>
    <lineage>
        <taxon>Bacteria</taxon>
        <taxon>Bacillati</taxon>
        <taxon>Actinomycetota</taxon>
        <taxon>Actinomycetes</taxon>
        <taxon>Pseudonocardiales</taxon>
        <taxon>Pseudonocardiaceae</taxon>
        <taxon>Saccharothrix</taxon>
    </lineage>
</organism>
<keyword evidence="4" id="KW-1185">Reference proteome</keyword>
<feature type="transmembrane region" description="Helical" evidence="1">
    <location>
        <begin position="144"/>
        <end position="166"/>
    </location>
</feature>